<dbReference type="InterPro" id="IPR029044">
    <property type="entry name" value="Nucleotide-diphossugar_trans"/>
</dbReference>
<dbReference type="EMBL" id="UPXZ01000036">
    <property type="protein sequence ID" value="VBB46856.1"/>
    <property type="molecule type" value="Genomic_DNA"/>
</dbReference>
<feature type="domain" description="Glycosyltransferase 2-like" evidence="1">
    <location>
        <begin position="3"/>
        <end position="144"/>
    </location>
</feature>
<accession>A0A653AFN5</accession>
<reference evidence="2" key="1">
    <citation type="submission" date="2018-07" db="EMBL/GenBank/DDBJ databases">
        <authorList>
            <consortium name="Genoscope - CEA"/>
            <person name="William W."/>
        </authorList>
    </citation>
    <scope>NUCLEOTIDE SEQUENCE</scope>
    <source>
        <strain evidence="2">IK1</strain>
    </source>
</reference>
<dbReference type="Pfam" id="PF00535">
    <property type="entry name" value="Glycos_transf_2"/>
    <property type="match status" value="1"/>
</dbReference>
<proteinExistence type="predicted"/>
<dbReference type="InterPro" id="IPR001173">
    <property type="entry name" value="Glyco_trans_2-like"/>
</dbReference>
<protein>
    <recommendedName>
        <fullName evidence="1">Glycosyltransferase 2-like domain-containing protein</fullName>
    </recommendedName>
</protein>
<sequence length="236" mass="27885">MISVCLASFNGEKYIKEQIDSILIQLGEDDELIVSDDGSTDKTLEIIREFDDQRIKLYENNKIHGYTHNFENALKHTSGDYIFFSDQDDIWLPNKVEIMLPHLVNDNFVISDGYITNEKLEIISRISSWRAYKKGYFQNLYKSIYAGCTSAFTKKIKEYVLPFPLTKYVQHDTWIGLLCELKFNVIYIEEPLILYRRHKTNTSSAGSKSTKAPFFMFKYRMILFFETLKRWIIRKF</sequence>
<dbReference type="PANTHER" id="PTHR22916:SF3">
    <property type="entry name" value="UDP-GLCNAC:BETAGAL BETA-1,3-N-ACETYLGLUCOSAMINYLTRANSFERASE-LIKE PROTEIN 1"/>
    <property type="match status" value="1"/>
</dbReference>
<name>A0A653AFN5_9BACT</name>
<dbReference type="SUPFAM" id="SSF53448">
    <property type="entry name" value="Nucleotide-diphospho-sugar transferases"/>
    <property type="match status" value="1"/>
</dbReference>
<evidence type="ECO:0000259" key="1">
    <source>
        <dbReference type="Pfam" id="PF00535"/>
    </source>
</evidence>
<organism evidence="2">
    <name type="scientific">uncultured Paludibacter sp</name>
    <dbReference type="NCBI Taxonomy" id="497635"/>
    <lineage>
        <taxon>Bacteria</taxon>
        <taxon>Pseudomonadati</taxon>
        <taxon>Bacteroidota</taxon>
        <taxon>Bacteroidia</taxon>
        <taxon>Bacteroidales</taxon>
        <taxon>Paludibacteraceae</taxon>
        <taxon>Paludibacter</taxon>
        <taxon>environmental samples</taxon>
    </lineage>
</organism>
<dbReference type="Gene3D" id="3.90.550.10">
    <property type="entry name" value="Spore Coat Polysaccharide Biosynthesis Protein SpsA, Chain A"/>
    <property type="match status" value="1"/>
</dbReference>
<dbReference type="PANTHER" id="PTHR22916">
    <property type="entry name" value="GLYCOSYLTRANSFERASE"/>
    <property type="match status" value="1"/>
</dbReference>
<dbReference type="GO" id="GO:0016758">
    <property type="term" value="F:hexosyltransferase activity"/>
    <property type="evidence" value="ECO:0007669"/>
    <property type="project" value="UniProtKB-ARBA"/>
</dbReference>
<gene>
    <name evidence="2" type="ORF">TRIP_D410119</name>
</gene>
<dbReference type="CDD" id="cd04196">
    <property type="entry name" value="GT_2_like_d"/>
    <property type="match status" value="1"/>
</dbReference>
<dbReference type="AlphaFoldDB" id="A0A653AFN5"/>
<evidence type="ECO:0000313" key="2">
    <source>
        <dbReference type="EMBL" id="VBB46856.1"/>
    </source>
</evidence>